<evidence type="ECO:0000256" key="1">
    <source>
        <dbReference type="SAM" id="MobiDB-lite"/>
    </source>
</evidence>
<evidence type="ECO:0000313" key="4">
    <source>
        <dbReference type="Proteomes" id="UP000570517"/>
    </source>
</evidence>
<dbReference type="InterPro" id="IPR002937">
    <property type="entry name" value="Amino_oxidase"/>
</dbReference>
<keyword evidence="4" id="KW-1185">Reference proteome</keyword>
<dbReference type="Pfam" id="PF01593">
    <property type="entry name" value="Amino_oxidase"/>
    <property type="match status" value="1"/>
</dbReference>
<protein>
    <submittedName>
        <fullName evidence="3">Amine oxidase, flavin-containing</fullName>
    </submittedName>
</protein>
<gene>
    <name evidence="3" type="ORF">HLY00_5636</name>
</gene>
<accession>A0A850PLC5</accession>
<feature type="region of interest" description="Disordered" evidence="1">
    <location>
        <begin position="409"/>
        <end position="428"/>
    </location>
</feature>
<dbReference type="Gene3D" id="3.90.660.10">
    <property type="match status" value="1"/>
</dbReference>
<dbReference type="PANTHER" id="PTHR10742:SF410">
    <property type="entry name" value="LYSINE-SPECIFIC HISTONE DEMETHYLASE 2"/>
    <property type="match status" value="1"/>
</dbReference>
<dbReference type="EMBL" id="JABFYL010000017">
    <property type="protein sequence ID" value="NVN49517.1"/>
    <property type="molecule type" value="Genomic_DNA"/>
</dbReference>
<dbReference type="PRINTS" id="PR00420">
    <property type="entry name" value="RNGMNOXGNASE"/>
</dbReference>
<dbReference type="PROSITE" id="PS51257">
    <property type="entry name" value="PROKAR_LIPOPROTEIN"/>
    <property type="match status" value="1"/>
</dbReference>
<dbReference type="GO" id="GO:0016491">
    <property type="term" value="F:oxidoreductase activity"/>
    <property type="evidence" value="ECO:0007669"/>
    <property type="project" value="InterPro"/>
</dbReference>
<comment type="caution">
    <text evidence="3">The sequence shown here is derived from an EMBL/GenBank/DDBJ whole genome shotgun (WGS) entry which is preliminary data.</text>
</comment>
<dbReference type="PANTHER" id="PTHR10742">
    <property type="entry name" value="FLAVIN MONOAMINE OXIDASE"/>
    <property type="match status" value="1"/>
</dbReference>
<dbReference type="InterPro" id="IPR050281">
    <property type="entry name" value="Flavin_monoamine_oxidase"/>
</dbReference>
<organism evidence="3 4">
    <name type="scientific">Mycolicibacterium hippocampi</name>
    <dbReference type="NCBI Taxonomy" id="659824"/>
    <lineage>
        <taxon>Bacteria</taxon>
        <taxon>Bacillati</taxon>
        <taxon>Actinomycetota</taxon>
        <taxon>Actinomycetes</taxon>
        <taxon>Mycobacteriales</taxon>
        <taxon>Mycobacteriaceae</taxon>
        <taxon>Mycolicibacterium</taxon>
    </lineage>
</organism>
<evidence type="ECO:0000259" key="2">
    <source>
        <dbReference type="Pfam" id="PF01593"/>
    </source>
</evidence>
<sequence>MIRLTRREFTLGLGATVMVPLLGSCSEPRPPSAQSVVVVGAGMAGLAAARRLTDAGVAVTVLEARSRIGGRTWTDTSLGVPVDLGAAWLHGTDGNPLMALADEIGARTVETDFENAVVFADGTPVAPAVVEAALGGWPKIMDEIYDAAGDAGPTETVADALASRVDLDDPLMQWCVASTIEAEYAAGPAELSLRWFGSEGQLGGPDVILPGGYVQLVDHLARGLKVTLNADVTRIAYGDTGVRVDTSQGVFEGDRVIVTVPLGVLKADVIAFDPPLPGAKRQAIQRLGFGLLDKVVLSFDESFWPTDRDMIGISGRDQPVSDLVNGLRFTDSPLLVGLRGGANARVREAQSDEETVGQVLATLRAPQPTGALVTRWAADPFARGSYSFLAVGSSPDDQRALAEPVGDQLGFAGEATHESSPPPCTAPT</sequence>
<name>A0A850PLC5_9MYCO</name>
<dbReference type="InterPro" id="IPR036188">
    <property type="entry name" value="FAD/NAD-bd_sf"/>
</dbReference>
<dbReference type="Gene3D" id="3.50.50.60">
    <property type="entry name" value="FAD/NAD(P)-binding domain"/>
    <property type="match status" value="1"/>
</dbReference>
<evidence type="ECO:0000313" key="3">
    <source>
        <dbReference type="EMBL" id="NVN49517.1"/>
    </source>
</evidence>
<reference evidence="3 4" key="1">
    <citation type="submission" date="2020-05" db="EMBL/GenBank/DDBJ databases">
        <title>Draft genome sequence of Mycobacterium hippocampi DL, isolated from European seabass, Dicentrarchus labrax, reared in fish farms.</title>
        <authorList>
            <person name="Stathopoulou P."/>
            <person name="Asimakis E."/>
            <person name="Tzokas K."/>
            <person name="Batargias C."/>
            <person name="Tsiamis G."/>
        </authorList>
    </citation>
    <scope>NUCLEOTIDE SEQUENCE [LARGE SCALE GENOMIC DNA]</scope>
    <source>
        <strain evidence="3 4">DL</strain>
    </source>
</reference>
<dbReference type="SUPFAM" id="SSF54373">
    <property type="entry name" value="FAD-linked reductases, C-terminal domain"/>
    <property type="match status" value="1"/>
</dbReference>
<dbReference type="SUPFAM" id="SSF51905">
    <property type="entry name" value="FAD/NAD(P)-binding domain"/>
    <property type="match status" value="1"/>
</dbReference>
<dbReference type="RefSeq" id="WP_256735937.1">
    <property type="nucleotide sequence ID" value="NZ_JABFYL010000017.1"/>
</dbReference>
<feature type="domain" description="Amine oxidase" evidence="2">
    <location>
        <begin position="43"/>
        <end position="418"/>
    </location>
</feature>
<proteinExistence type="predicted"/>
<dbReference type="Proteomes" id="UP000570517">
    <property type="component" value="Unassembled WGS sequence"/>
</dbReference>
<dbReference type="AlphaFoldDB" id="A0A850PLC5"/>